<dbReference type="AlphaFoldDB" id="A0A9K3JF37"/>
<dbReference type="Gramene" id="mRNA:HanXRQr2_Chr03g0097341">
    <property type="protein sequence ID" value="mRNA:HanXRQr2_Chr03g0097341"/>
    <property type="gene ID" value="HanXRQr2_Chr03g0097341"/>
</dbReference>
<protein>
    <recommendedName>
        <fullName evidence="4">Harbinger transposase-derived protein</fullName>
    </recommendedName>
</protein>
<reference evidence="2" key="1">
    <citation type="journal article" date="2017" name="Nature">
        <title>The sunflower genome provides insights into oil metabolism, flowering and Asterid evolution.</title>
        <authorList>
            <person name="Badouin H."/>
            <person name="Gouzy J."/>
            <person name="Grassa C.J."/>
            <person name="Murat F."/>
            <person name="Staton S.E."/>
            <person name="Cottret L."/>
            <person name="Lelandais-Briere C."/>
            <person name="Owens G.L."/>
            <person name="Carrere S."/>
            <person name="Mayjonade B."/>
            <person name="Legrand L."/>
            <person name="Gill N."/>
            <person name="Kane N.C."/>
            <person name="Bowers J.E."/>
            <person name="Hubner S."/>
            <person name="Bellec A."/>
            <person name="Berard A."/>
            <person name="Berges H."/>
            <person name="Blanchet N."/>
            <person name="Boniface M.C."/>
            <person name="Brunel D."/>
            <person name="Catrice O."/>
            <person name="Chaidir N."/>
            <person name="Claudel C."/>
            <person name="Donnadieu C."/>
            <person name="Faraut T."/>
            <person name="Fievet G."/>
            <person name="Helmstetter N."/>
            <person name="King M."/>
            <person name="Knapp S.J."/>
            <person name="Lai Z."/>
            <person name="Le Paslier M.C."/>
            <person name="Lippi Y."/>
            <person name="Lorenzon L."/>
            <person name="Mandel J.R."/>
            <person name="Marage G."/>
            <person name="Marchand G."/>
            <person name="Marquand E."/>
            <person name="Bret-Mestries E."/>
            <person name="Morien E."/>
            <person name="Nambeesan S."/>
            <person name="Nguyen T."/>
            <person name="Pegot-Espagnet P."/>
            <person name="Pouilly N."/>
            <person name="Raftis F."/>
            <person name="Sallet E."/>
            <person name="Schiex T."/>
            <person name="Thomas J."/>
            <person name="Vandecasteele C."/>
            <person name="Vares D."/>
            <person name="Vear F."/>
            <person name="Vautrin S."/>
            <person name="Crespi M."/>
            <person name="Mangin B."/>
            <person name="Burke J.M."/>
            <person name="Salse J."/>
            <person name="Munos S."/>
            <person name="Vincourt P."/>
            <person name="Rieseberg L.H."/>
            <person name="Langlade N.B."/>
        </authorList>
    </citation>
    <scope>NUCLEOTIDE SEQUENCE</scope>
    <source>
        <tissue evidence="2">Leaves</tissue>
    </source>
</reference>
<keyword evidence="1" id="KW-0812">Transmembrane</keyword>
<dbReference type="PANTHER" id="PTHR47150:SF4">
    <property type="entry name" value="HARBINGER TRANSPOSASE-DERIVED PROTEIN-RELATED"/>
    <property type="match status" value="1"/>
</dbReference>
<sequence length="199" mass="23763">MFFANAVLRAGQILIEEEEEEEDFSSENVITRRIRINRDRQGAHEKLVNDYFSDEPLYNADIFRRRFRMSRRLFTRIANDLAGLDPFFTQRPDARNYEGFTTLQKCTAAIRPLAYGTVADALDEYLQMSARTTRECLYRFCHNVVKLYSKKYLRKPNAYDVQQLYQAHEARHGFRLCNFYLCYVMDFIIFLYVVFLFKC</sequence>
<gene>
    <name evidence="2" type="ORF">HanXRQr2_Chr03g0097341</name>
</gene>
<keyword evidence="3" id="KW-1185">Reference proteome</keyword>
<name>A0A9K3JF37_HELAN</name>
<evidence type="ECO:0000313" key="2">
    <source>
        <dbReference type="EMBL" id="KAF5813355.1"/>
    </source>
</evidence>
<feature type="transmembrane region" description="Helical" evidence="1">
    <location>
        <begin position="178"/>
        <end position="197"/>
    </location>
</feature>
<keyword evidence="1" id="KW-1133">Transmembrane helix</keyword>
<evidence type="ECO:0000313" key="3">
    <source>
        <dbReference type="Proteomes" id="UP000215914"/>
    </source>
</evidence>
<dbReference type="Proteomes" id="UP000215914">
    <property type="component" value="Unassembled WGS sequence"/>
</dbReference>
<evidence type="ECO:0008006" key="4">
    <source>
        <dbReference type="Google" id="ProtNLM"/>
    </source>
</evidence>
<dbReference type="EMBL" id="MNCJ02000318">
    <property type="protein sequence ID" value="KAF5813355.1"/>
    <property type="molecule type" value="Genomic_DNA"/>
</dbReference>
<proteinExistence type="predicted"/>
<dbReference type="PANTHER" id="PTHR47150">
    <property type="entry name" value="OS12G0169200 PROTEIN"/>
    <property type="match status" value="1"/>
</dbReference>
<keyword evidence="1" id="KW-0472">Membrane</keyword>
<comment type="caution">
    <text evidence="2">The sequence shown here is derived from an EMBL/GenBank/DDBJ whole genome shotgun (WGS) entry which is preliminary data.</text>
</comment>
<reference evidence="2" key="2">
    <citation type="submission" date="2020-06" db="EMBL/GenBank/DDBJ databases">
        <title>Helianthus annuus Genome sequencing and assembly Release 2.</title>
        <authorList>
            <person name="Gouzy J."/>
            <person name="Langlade N."/>
            <person name="Munos S."/>
        </authorList>
    </citation>
    <scope>NUCLEOTIDE SEQUENCE</scope>
    <source>
        <tissue evidence="2">Leaves</tissue>
    </source>
</reference>
<organism evidence="2 3">
    <name type="scientific">Helianthus annuus</name>
    <name type="common">Common sunflower</name>
    <dbReference type="NCBI Taxonomy" id="4232"/>
    <lineage>
        <taxon>Eukaryota</taxon>
        <taxon>Viridiplantae</taxon>
        <taxon>Streptophyta</taxon>
        <taxon>Embryophyta</taxon>
        <taxon>Tracheophyta</taxon>
        <taxon>Spermatophyta</taxon>
        <taxon>Magnoliopsida</taxon>
        <taxon>eudicotyledons</taxon>
        <taxon>Gunneridae</taxon>
        <taxon>Pentapetalae</taxon>
        <taxon>asterids</taxon>
        <taxon>campanulids</taxon>
        <taxon>Asterales</taxon>
        <taxon>Asteraceae</taxon>
        <taxon>Asteroideae</taxon>
        <taxon>Heliantheae alliance</taxon>
        <taxon>Heliantheae</taxon>
        <taxon>Helianthus</taxon>
    </lineage>
</organism>
<accession>A0A9K3JF37</accession>
<evidence type="ECO:0000256" key="1">
    <source>
        <dbReference type="SAM" id="Phobius"/>
    </source>
</evidence>